<feature type="chain" id="PRO_5046801177" evidence="1">
    <location>
        <begin position="22"/>
        <end position="201"/>
    </location>
</feature>
<keyword evidence="3" id="KW-1185">Reference proteome</keyword>
<protein>
    <submittedName>
        <fullName evidence="2">DUF4402 domain-containing protein</fullName>
    </submittedName>
</protein>
<evidence type="ECO:0000256" key="1">
    <source>
        <dbReference type="SAM" id="SignalP"/>
    </source>
</evidence>
<accession>A0ABY7AND6</accession>
<sequence>MKLKLLSLGLAGLFVANGAMAVTETFDATVTVQNALTITEDASLNFGTIRAQLATDISGGAESEVASLIIAADGSGVTAEEGDTSVIQSLEDGEPGAFSVGGAANYALLTVTVTADSTGITTGAPGTPVFTMSDFAGYVTTGANPNTDFASGSQVRASADGSLSFNLGATITVDTSLDTTNDNASYDDGTYTGSYTVAVDY</sequence>
<dbReference type="Proteomes" id="UP001163726">
    <property type="component" value="Chromosome"/>
</dbReference>
<reference evidence="2" key="1">
    <citation type="submission" date="2022-10" db="EMBL/GenBank/DDBJ databases">
        <title>Catenovulum adriacola sp. nov. isolated in the Harbour of Susak.</title>
        <authorList>
            <person name="Schoch T."/>
            <person name="Reich S.J."/>
            <person name="Stoeferle S."/>
            <person name="Flaiz M."/>
            <person name="Kazda M."/>
            <person name="Riedel C.U."/>
            <person name="Duerre P."/>
        </authorList>
    </citation>
    <scope>NUCLEOTIDE SEQUENCE</scope>
    <source>
        <strain evidence="2">TS8</strain>
    </source>
</reference>
<dbReference type="RefSeq" id="WP_268075160.1">
    <property type="nucleotide sequence ID" value="NZ_CP109965.1"/>
</dbReference>
<keyword evidence="1" id="KW-0732">Signal</keyword>
<gene>
    <name evidence="2" type="ORF">OLW01_03110</name>
</gene>
<name>A0ABY7AND6_9ALTE</name>
<proteinExistence type="predicted"/>
<dbReference type="EMBL" id="CP109965">
    <property type="protein sequence ID" value="WAJ70815.1"/>
    <property type="molecule type" value="Genomic_DNA"/>
</dbReference>
<dbReference type="InterPro" id="IPR025514">
    <property type="entry name" value="DUF4402"/>
</dbReference>
<organism evidence="2 3">
    <name type="scientific">Catenovulum adriaticum</name>
    <dbReference type="NCBI Taxonomy" id="2984846"/>
    <lineage>
        <taxon>Bacteria</taxon>
        <taxon>Pseudomonadati</taxon>
        <taxon>Pseudomonadota</taxon>
        <taxon>Gammaproteobacteria</taxon>
        <taxon>Alteromonadales</taxon>
        <taxon>Alteromonadaceae</taxon>
        <taxon>Catenovulum</taxon>
    </lineage>
</organism>
<evidence type="ECO:0000313" key="2">
    <source>
        <dbReference type="EMBL" id="WAJ70815.1"/>
    </source>
</evidence>
<feature type="signal peptide" evidence="1">
    <location>
        <begin position="1"/>
        <end position="21"/>
    </location>
</feature>
<evidence type="ECO:0000313" key="3">
    <source>
        <dbReference type="Proteomes" id="UP001163726"/>
    </source>
</evidence>
<dbReference type="Pfam" id="PF14352">
    <property type="entry name" value="DUF4402"/>
    <property type="match status" value="1"/>
</dbReference>